<dbReference type="GeneID" id="25352137"/>
<dbReference type="CTD" id="25352137"/>
<keyword evidence="3" id="KW-1185">Reference proteome</keyword>
<evidence type="ECO:0000313" key="3">
    <source>
        <dbReference type="Proteomes" id="UP000053676"/>
    </source>
</evidence>
<sequence length="108" mass="11370">MVSGVGSLRSKRTPLDEYNAMRRRSTSGVLKTTLPVPSAVTTTAVSPAVSEKSWTPLSNVAALDDVTQSSALTHPVSLIATFFKAMVLISTSFPMRIIPHGSKPGSGL</sequence>
<protein>
    <submittedName>
        <fullName evidence="2">Uncharacterized protein</fullName>
    </submittedName>
</protein>
<dbReference type="AlphaFoldDB" id="W2T1D9"/>
<organism evidence="2 3">
    <name type="scientific">Necator americanus</name>
    <name type="common">Human hookworm</name>
    <dbReference type="NCBI Taxonomy" id="51031"/>
    <lineage>
        <taxon>Eukaryota</taxon>
        <taxon>Metazoa</taxon>
        <taxon>Ecdysozoa</taxon>
        <taxon>Nematoda</taxon>
        <taxon>Chromadorea</taxon>
        <taxon>Rhabditida</taxon>
        <taxon>Rhabditina</taxon>
        <taxon>Rhabditomorpha</taxon>
        <taxon>Strongyloidea</taxon>
        <taxon>Ancylostomatidae</taxon>
        <taxon>Bunostominae</taxon>
        <taxon>Necator</taxon>
    </lineage>
</organism>
<evidence type="ECO:0000313" key="2">
    <source>
        <dbReference type="EMBL" id="ETN75800.1"/>
    </source>
</evidence>
<dbReference type="Proteomes" id="UP000053676">
    <property type="component" value="Unassembled WGS sequence"/>
</dbReference>
<proteinExistence type="predicted"/>
<name>W2T1D9_NECAM</name>
<feature type="region of interest" description="Disordered" evidence="1">
    <location>
        <begin position="1"/>
        <end position="26"/>
    </location>
</feature>
<dbReference type="KEGG" id="nai:NECAME_12109"/>
<accession>W2T1D9</accession>
<evidence type="ECO:0000256" key="1">
    <source>
        <dbReference type="SAM" id="MobiDB-lite"/>
    </source>
</evidence>
<reference evidence="3" key="1">
    <citation type="journal article" date="2014" name="Nat. Genet.">
        <title>Genome of the human hookworm Necator americanus.</title>
        <authorList>
            <person name="Tang Y.T."/>
            <person name="Gao X."/>
            <person name="Rosa B.A."/>
            <person name="Abubucker S."/>
            <person name="Hallsworth-Pepin K."/>
            <person name="Martin J."/>
            <person name="Tyagi R."/>
            <person name="Heizer E."/>
            <person name="Zhang X."/>
            <person name="Bhonagiri-Palsikar V."/>
            <person name="Minx P."/>
            <person name="Warren W.C."/>
            <person name="Wang Q."/>
            <person name="Zhan B."/>
            <person name="Hotez P.J."/>
            <person name="Sternberg P.W."/>
            <person name="Dougall A."/>
            <person name="Gaze S.T."/>
            <person name="Mulvenna J."/>
            <person name="Sotillo J."/>
            <person name="Ranganathan S."/>
            <person name="Rabelo E.M."/>
            <person name="Wilson R.K."/>
            <person name="Felgner P.L."/>
            <person name="Bethony J."/>
            <person name="Hawdon J.M."/>
            <person name="Gasser R.B."/>
            <person name="Loukas A."/>
            <person name="Mitreva M."/>
        </authorList>
    </citation>
    <scope>NUCLEOTIDE SEQUENCE [LARGE SCALE GENOMIC DNA]</scope>
</reference>
<dbReference type="EMBL" id="KI660270">
    <property type="protein sequence ID" value="ETN75800.1"/>
    <property type="molecule type" value="Genomic_DNA"/>
</dbReference>
<gene>
    <name evidence="2" type="ORF">NECAME_12109</name>
</gene>